<dbReference type="SUPFAM" id="SSF103111">
    <property type="entry name" value="Activator of Hsp90 ATPase, Aha1"/>
    <property type="match status" value="1"/>
</dbReference>
<organism evidence="4 5">
    <name type="scientific">Prorocentrum cordatum</name>
    <dbReference type="NCBI Taxonomy" id="2364126"/>
    <lineage>
        <taxon>Eukaryota</taxon>
        <taxon>Sar</taxon>
        <taxon>Alveolata</taxon>
        <taxon>Dinophyceae</taxon>
        <taxon>Prorocentrales</taxon>
        <taxon>Prorocentraceae</taxon>
        <taxon>Prorocentrum</taxon>
    </lineage>
</organism>
<gene>
    <name evidence="4" type="ORF">PCOR1329_LOCUS34827</name>
</gene>
<accession>A0ABN9T274</accession>
<dbReference type="Proteomes" id="UP001189429">
    <property type="component" value="Unassembled WGS sequence"/>
</dbReference>
<feature type="region of interest" description="Disordered" evidence="2">
    <location>
        <begin position="180"/>
        <end position="211"/>
    </location>
</feature>
<protein>
    <recommendedName>
        <fullName evidence="3">Activator of Hsp90 ATPase AHSA1-like N-terminal domain-containing protein</fullName>
    </recommendedName>
</protein>
<name>A0ABN9T274_9DINO</name>
<evidence type="ECO:0000256" key="2">
    <source>
        <dbReference type="SAM" id="MobiDB-lite"/>
    </source>
</evidence>
<comment type="caution">
    <text evidence="4">The sequence shown here is derived from an EMBL/GenBank/DDBJ whole genome shotgun (WGS) entry which is preliminary data.</text>
</comment>
<dbReference type="InterPro" id="IPR015310">
    <property type="entry name" value="AHSA1-like_N"/>
</dbReference>
<dbReference type="Pfam" id="PF09229">
    <property type="entry name" value="Aha1_N"/>
    <property type="match status" value="1"/>
</dbReference>
<keyword evidence="5" id="KW-1185">Reference proteome</keyword>
<evidence type="ECO:0000256" key="1">
    <source>
        <dbReference type="ARBA" id="ARBA00006817"/>
    </source>
</evidence>
<feature type="domain" description="Activator of Hsp90 ATPase AHSA1-like N-terminal" evidence="3">
    <location>
        <begin position="34"/>
        <end position="181"/>
    </location>
</feature>
<dbReference type="SMART" id="SM01000">
    <property type="entry name" value="Aha1_N"/>
    <property type="match status" value="1"/>
</dbReference>
<dbReference type="EMBL" id="CAUYUJ010014264">
    <property type="protein sequence ID" value="CAK0839045.1"/>
    <property type="molecule type" value="Genomic_DNA"/>
</dbReference>
<evidence type="ECO:0000313" key="4">
    <source>
        <dbReference type="EMBL" id="CAK0839045.1"/>
    </source>
</evidence>
<evidence type="ECO:0000259" key="3">
    <source>
        <dbReference type="SMART" id="SM01000"/>
    </source>
</evidence>
<dbReference type="InterPro" id="IPR036338">
    <property type="entry name" value="Aha1"/>
</dbReference>
<reference evidence="4" key="1">
    <citation type="submission" date="2023-10" db="EMBL/GenBank/DDBJ databases">
        <authorList>
            <person name="Chen Y."/>
            <person name="Shah S."/>
            <person name="Dougan E. K."/>
            <person name="Thang M."/>
            <person name="Chan C."/>
        </authorList>
    </citation>
    <scope>NUCLEOTIDE SEQUENCE [LARGE SCALE GENOMIC DNA]</scope>
</reference>
<evidence type="ECO:0000313" key="5">
    <source>
        <dbReference type="Proteomes" id="UP001189429"/>
    </source>
</evidence>
<dbReference type="Gene3D" id="3.15.10.20">
    <property type="entry name" value="Activator of Hsp90 ATPase Aha1, N-terminal domain"/>
    <property type="match status" value="1"/>
</dbReference>
<dbReference type="PANTHER" id="PTHR13009:SF22">
    <property type="entry name" value="LD43819P"/>
    <property type="match status" value="1"/>
</dbReference>
<dbReference type="PANTHER" id="PTHR13009">
    <property type="entry name" value="HEAT SHOCK PROTEIN 90 HSP90 CO-CHAPERONE AHA-1"/>
    <property type="match status" value="1"/>
</dbReference>
<sequence>MMTQGATADRRPCSGGRISQASPYACHGPMAWREISRNDWANKFIDELFKGAEISLEKTEGAKMSFFRVEVTGDCALAVKGAGKPRPMFEMKIDLDWKVEQPVDRGKSFAEAKGQIQVTEFSSEDTAAPQMKLICDNQLPPGATPAFQGLMTKLNDAVKSHGMPEVSRMLSQDFVEALKESAAGPASDAAPAAAAAPAAEAPAAPEEPAAA</sequence>
<comment type="similarity">
    <text evidence="1">Belongs to the AHA1 family.</text>
</comment>
<proteinExistence type="inferred from homology"/>